<dbReference type="InterPro" id="IPR002646">
    <property type="entry name" value="PolA_pol_head_dom"/>
</dbReference>
<keyword evidence="6" id="KW-0547">Nucleotide-binding</keyword>
<comment type="cofactor">
    <cofactor evidence="1">
        <name>Mg(2+)</name>
        <dbReference type="ChEBI" id="CHEBI:18420"/>
    </cofactor>
</comment>
<sequence length="438" mass="50477">MRIEVPEKAEKIIDALQEQGYDAYVVGGCVRDSLLRRSPADWDITTSATPEEVKRIFRRTVDTGIQHGTVTVLMDKEGFEVTTYRIDGEYEDGRHPKEVTFTPSLEEDLKRRDFTINAMAYNHRKGLVDIFGGEEDLKNKVVRCVGNPRERFTEDALRILRAVRFSAQLGFSIEEKTQDAARDLGETLKKISAERIQTELVKLLVSPNPQYLRKAWELGLTRIFLPEFDKAMETPQKNPHHCYSVGEHTLKAMEAVRPDRTLRLTLLFHDLGKGETRMRDEKGIDHFYGHPAKSEKIAKSVLKRLRFDNDTINMVGKLVYWHECPWEASPSSVRRALSKTGIELFPLLLEVRKADIIAQSSYRRTEKMEWLEKLQEIYQDILRRQECVSIRSLAVSGKDLIDAGMKPGREIGETLNRFLEIVLENPEKNTKEYLLSLL</sequence>
<keyword evidence="2 9" id="KW-0808">Transferase</keyword>
<gene>
    <name evidence="13" type="ORF">H9913_01300</name>
</gene>
<keyword evidence="7" id="KW-0460">Magnesium</keyword>
<proteinExistence type="inferred from homology"/>
<dbReference type="Gene3D" id="1.10.246.80">
    <property type="match status" value="1"/>
</dbReference>
<evidence type="ECO:0000313" key="13">
    <source>
        <dbReference type="EMBL" id="HJD38639.1"/>
    </source>
</evidence>
<dbReference type="Gene3D" id="3.30.460.10">
    <property type="entry name" value="Beta Polymerase, domain 2"/>
    <property type="match status" value="1"/>
</dbReference>
<protein>
    <submittedName>
        <fullName evidence="13">CCA tRNA nucleotidyltransferase</fullName>
        <ecNumber evidence="13">2.7.7.72</ecNumber>
    </submittedName>
</protein>
<keyword evidence="8 9" id="KW-0694">RNA-binding</keyword>
<organism evidence="13 14">
    <name type="scientific">Candidatus Blautia stercoripullorum</name>
    <dbReference type="NCBI Taxonomy" id="2838502"/>
    <lineage>
        <taxon>Bacteria</taxon>
        <taxon>Bacillati</taxon>
        <taxon>Bacillota</taxon>
        <taxon>Clostridia</taxon>
        <taxon>Lachnospirales</taxon>
        <taxon>Lachnospiraceae</taxon>
        <taxon>Blautia</taxon>
    </lineage>
</organism>
<dbReference type="InterPro" id="IPR050264">
    <property type="entry name" value="Bact_CCA-adding_enz_type3_sf"/>
</dbReference>
<dbReference type="GO" id="GO:0008033">
    <property type="term" value="P:tRNA processing"/>
    <property type="evidence" value="ECO:0007669"/>
    <property type="project" value="UniProtKB-KW"/>
</dbReference>
<dbReference type="GO" id="GO:0004810">
    <property type="term" value="F:CCA tRNA nucleotidyltransferase activity"/>
    <property type="evidence" value="ECO:0007669"/>
    <property type="project" value="UniProtKB-EC"/>
</dbReference>
<dbReference type="InterPro" id="IPR032828">
    <property type="entry name" value="PolyA_RNA-bd"/>
</dbReference>
<evidence type="ECO:0000256" key="3">
    <source>
        <dbReference type="ARBA" id="ARBA00022694"/>
    </source>
</evidence>
<evidence type="ECO:0000256" key="8">
    <source>
        <dbReference type="ARBA" id="ARBA00022884"/>
    </source>
</evidence>
<evidence type="ECO:0000256" key="4">
    <source>
        <dbReference type="ARBA" id="ARBA00022695"/>
    </source>
</evidence>
<evidence type="ECO:0000259" key="12">
    <source>
        <dbReference type="Pfam" id="PF13735"/>
    </source>
</evidence>
<evidence type="ECO:0000256" key="6">
    <source>
        <dbReference type="ARBA" id="ARBA00022741"/>
    </source>
</evidence>
<evidence type="ECO:0000256" key="9">
    <source>
        <dbReference type="RuleBase" id="RU003953"/>
    </source>
</evidence>
<evidence type="ECO:0000256" key="5">
    <source>
        <dbReference type="ARBA" id="ARBA00022723"/>
    </source>
</evidence>
<dbReference type="SUPFAM" id="SSF81301">
    <property type="entry name" value="Nucleotidyltransferase"/>
    <property type="match status" value="1"/>
</dbReference>
<dbReference type="Pfam" id="PF13735">
    <property type="entry name" value="tRNA_NucTran2_2"/>
    <property type="match status" value="1"/>
</dbReference>
<feature type="domain" description="CCA-adding enzyme C-terminal" evidence="12">
    <location>
        <begin position="295"/>
        <end position="437"/>
    </location>
</feature>
<accession>A0A9D2R784</accession>
<dbReference type="InterPro" id="IPR043519">
    <property type="entry name" value="NT_sf"/>
</dbReference>
<dbReference type="Pfam" id="PF12627">
    <property type="entry name" value="PolyA_pol_RNAbd"/>
    <property type="match status" value="1"/>
</dbReference>
<dbReference type="GO" id="GO:0000049">
    <property type="term" value="F:tRNA binding"/>
    <property type="evidence" value="ECO:0007669"/>
    <property type="project" value="TreeGrafter"/>
</dbReference>
<dbReference type="Pfam" id="PF01743">
    <property type="entry name" value="PolyA_pol"/>
    <property type="match status" value="1"/>
</dbReference>
<dbReference type="NCBIfam" id="NF009814">
    <property type="entry name" value="PRK13299.1"/>
    <property type="match status" value="1"/>
</dbReference>
<comment type="similarity">
    <text evidence="9">Belongs to the tRNA nucleotidyltransferase/poly(A) polymerase family.</text>
</comment>
<dbReference type="InterPro" id="IPR032810">
    <property type="entry name" value="CCA-adding_enz_C"/>
</dbReference>
<name>A0A9D2R784_9FIRM</name>
<evidence type="ECO:0000313" key="14">
    <source>
        <dbReference type="Proteomes" id="UP000823850"/>
    </source>
</evidence>
<evidence type="ECO:0000256" key="2">
    <source>
        <dbReference type="ARBA" id="ARBA00022679"/>
    </source>
</evidence>
<feature type="domain" description="tRNA nucleotidyltransferase/poly(A) polymerase RNA and SrmB- binding" evidence="11">
    <location>
        <begin position="170"/>
        <end position="231"/>
    </location>
</feature>
<reference evidence="13" key="1">
    <citation type="journal article" date="2021" name="PeerJ">
        <title>Extensive microbial diversity within the chicken gut microbiome revealed by metagenomics and culture.</title>
        <authorList>
            <person name="Gilroy R."/>
            <person name="Ravi A."/>
            <person name="Getino M."/>
            <person name="Pursley I."/>
            <person name="Horton D.L."/>
            <person name="Alikhan N.F."/>
            <person name="Baker D."/>
            <person name="Gharbi K."/>
            <person name="Hall N."/>
            <person name="Watson M."/>
            <person name="Adriaenssens E.M."/>
            <person name="Foster-Nyarko E."/>
            <person name="Jarju S."/>
            <person name="Secka A."/>
            <person name="Antonio M."/>
            <person name="Oren A."/>
            <person name="Chaudhuri R.R."/>
            <person name="La Ragione R."/>
            <person name="Hildebrand F."/>
            <person name="Pallen M.J."/>
        </authorList>
    </citation>
    <scope>NUCLEOTIDE SEQUENCE</scope>
    <source>
        <strain evidence="13">ChiW19-6364</strain>
    </source>
</reference>
<dbReference type="GO" id="GO:0046872">
    <property type="term" value="F:metal ion binding"/>
    <property type="evidence" value="ECO:0007669"/>
    <property type="project" value="UniProtKB-KW"/>
</dbReference>
<dbReference type="GO" id="GO:0000166">
    <property type="term" value="F:nucleotide binding"/>
    <property type="evidence" value="ECO:0007669"/>
    <property type="project" value="UniProtKB-KW"/>
</dbReference>
<evidence type="ECO:0000256" key="1">
    <source>
        <dbReference type="ARBA" id="ARBA00001946"/>
    </source>
</evidence>
<keyword evidence="4 13" id="KW-0548">Nucleotidyltransferase</keyword>
<evidence type="ECO:0000259" key="10">
    <source>
        <dbReference type="Pfam" id="PF01743"/>
    </source>
</evidence>
<dbReference type="EMBL" id="DWUX01000020">
    <property type="protein sequence ID" value="HJD38639.1"/>
    <property type="molecule type" value="Genomic_DNA"/>
</dbReference>
<evidence type="ECO:0000256" key="7">
    <source>
        <dbReference type="ARBA" id="ARBA00022842"/>
    </source>
</evidence>
<reference evidence="13" key="2">
    <citation type="submission" date="2021-04" db="EMBL/GenBank/DDBJ databases">
        <authorList>
            <person name="Gilroy R."/>
        </authorList>
    </citation>
    <scope>NUCLEOTIDE SEQUENCE</scope>
    <source>
        <strain evidence="13">ChiW19-6364</strain>
    </source>
</reference>
<dbReference type="Gene3D" id="1.10.3090.10">
    <property type="entry name" value="cca-adding enzyme, domain 2"/>
    <property type="match status" value="1"/>
</dbReference>
<dbReference type="PANTHER" id="PTHR46173">
    <property type="entry name" value="CCA TRNA NUCLEOTIDYLTRANSFERASE 1, MITOCHONDRIAL"/>
    <property type="match status" value="1"/>
</dbReference>
<dbReference type="AlphaFoldDB" id="A0A9D2R784"/>
<dbReference type="EC" id="2.7.7.72" evidence="13"/>
<feature type="domain" description="Poly A polymerase head" evidence="10">
    <location>
        <begin position="23"/>
        <end position="143"/>
    </location>
</feature>
<dbReference type="CDD" id="cd05398">
    <property type="entry name" value="NT_ClassII-CCAase"/>
    <property type="match status" value="1"/>
</dbReference>
<dbReference type="PANTHER" id="PTHR46173:SF1">
    <property type="entry name" value="CCA TRNA NUCLEOTIDYLTRANSFERASE 1, MITOCHONDRIAL"/>
    <property type="match status" value="1"/>
</dbReference>
<dbReference type="SUPFAM" id="SSF81891">
    <property type="entry name" value="Poly A polymerase C-terminal region-like"/>
    <property type="match status" value="1"/>
</dbReference>
<dbReference type="Proteomes" id="UP000823850">
    <property type="component" value="Unassembled WGS sequence"/>
</dbReference>
<keyword evidence="3" id="KW-0819">tRNA processing</keyword>
<comment type="caution">
    <text evidence="13">The sequence shown here is derived from an EMBL/GenBank/DDBJ whole genome shotgun (WGS) entry which is preliminary data.</text>
</comment>
<evidence type="ECO:0000259" key="11">
    <source>
        <dbReference type="Pfam" id="PF12627"/>
    </source>
</evidence>
<keyword evidence="5" id="KW-0479">Metal-binding</keyword>